<keyword evidence="3" id="KW-1185">Reference proteome</keyword>
<feature type="region of interest" description="Disordered" evidence="1">
    <location>
        <begin position="105"/>
        <end position="124"/>
    </location>
</feature>
<comment type="caution">
    <text evidence="2">The sequence shown here is derived from an EMBL/GenBank/DDBJ whole genome shotgun (WGS) entry which is preliminary data.</text>
</comment>
<evidence type="ECO:0000256" key="1">
    <source>
        <dbReference type="SAM" id="MobiDB-lite"/>
    </source>
</evidence>
<dbReference type="OrthoDB" id="6359816at2759"/>
<protein>
    <submittedName>
        <fullName evidence="2">Uncharacterized protein</fullName>
    </submittedName>
</protein>
<organism evidence="2 3">
    <name type="scientific">Leucocoprinus leucothites</name>
    <dbReference type="NCBI Taxonomy" id="201217"/>
    <lineage>
        <taxon>Eukaryota</taxon>
        <taxon>Fungi</taxon>
        <taxon>Dikarya</taxon>
        <taxon>Basidiomycota</taxon>
        <taxon>Agaricomycotina</taxon>
        <taxon>Agaricomycetes</taxon>
        <taxon>Agaricomycetidae</taxon>
        <taxon>Agaricales</taxon>
        <taxon>Agaricineae</taxon>
        <taxon>Agaricaceae</taxon>
        <taxon>Leucocoprinus</taxon>
    </lineage>
</organism>
<dbReference type="EMBL" id="JAACJO010000004">
    <property type="protein sequence ID" value="KAF5359883.1"/>
    <property type="molecule type" value="Genomic_DNA"/>
</dbReference>
<accession>A0A8H5G7P9</accession>
<proteinExistence type="predicted"/>
<name>A0A8H5G7P9_9AGAR</name>
<evidence type="ECO:0000313" key="3">
    <source>
        <dbReference type="Proteomes" id="UP000559027"/>
    </source>
</evidence>
<gene>
    <name evidence="2" type="ORF">D9756_003559</name>
</gene>
<reference evidence="2 3" key="1">
    <citation type="journal article" date="2020" name="ISME J.">
        <title>Uncovering the hidden diversity of litter-decomposition mechanisms in mushroom-forming fungi.</title>
        <authorList>
            <person name="Floudas D."/>
            <person name="Bentzer J."/>
            <person name="Ahren D."/>
            <person name="Johansson T."/>
            <person name="Persson P."/>
            <person name="Tunlid A."/>
        </authorList>
    </citation>
    <scope>NUCLEOTIDE SEQUENCE [LARGE SCALE GENOMIC DNA]</scope>
    <source>
        <strain evidence="2 3">CBS 146.42</strain>
    </source>
</reference>
<sequence>MYRHVSVIMADLPDLKAQAKEAIKQNLPRFNIVTELFSSFTSKYQEIIELEVDFLVKNFSGKVCRDFDDILLTIVEGKQTYCFRVLAFTMKMLLKQDERSAWAAVKRTENGEPEPDPSKSTSSPLFESFWARLSEDF</sequence>
<evidence type="ECO:0000313" key="2">
    <source>
        <dbReference type="EMBL" id="KAF5359883.1"/>
    </source>
</evidence>
<dbReference type="AlphaFoldDB" id="A0A8H5G7P9"/>
<dbReference type="Proteomes" id="UP000559027">
    <property type="component" value="Unassembled WGS sequence"/>
</dbReference>